<reference evidence="2" key="1">
    <citation type="journal article" date="2019" name="Int. J. Syst. Evol. Microbiol.">
        <title>The Global Catalogue of Microorganisms (GCM) 10K type strain sequencing project: providing services to taxonomists for standard genome sequencing and annotation.</title>
        <authorList>
            <consortium name="The Broad Institute Genomics Platform"/>
            <consortium name="The Broad Institute Genome Sequencing Center for Infectious Disease"/>
            <person name="Wu L."/>
            <person name="Ma J."/>
        </authorList>
    </citation>
    <scope>NUCLEOTIDE SEQUENCE [LARGE SCALE GENOMIC DNA]</scope>
    <source>
        <strain evidence="2">JCM 12393</strain>
    </source>
</reference>
<evidence type="ECO:0000313" key="1">
    <source>
        <dbReference type="EMBL" id="GAA1410754.1"/>
    </source>
</evidence>
<organism evidence="1 2">
    <name type="scientific">Kitasatospora putterlickiae</name>
    <dbReference type="NCBI Taxonomy" id="221725"/>
    <lineage>
        <taxon>Bacteria</taxon>
        <taxon>Bacillati</taxon>
        <taxon>Actinomycetota</taxon>
        <taxon>Actinomycetes</taxon>
        <taxon>Kitasatosporales</taxon>
        <taxon>Streptomycetaceae</taxon>
        <taxon>Kitasatospora</taxon>
    </lineage>
</organism>
<evidence type="ECO:0008006" key="3">
    <source>
        <dbReference type="Google" id="ProtNLM"/>
    </source>
</evidence>
<dbReference type="Gene3D" id="3.40.50.1220">
    <property type="entry name" value="TPP-binding domain"/>
    <property type="match status" value="1"/>
</dbReference>
<proteinExistence type="predicted"/>
<sequence>METAPSPDHTAAGLTVAPGPSMDPKLAMALNVHNCPGVYALMLGSGISIASGVKTGWGIVVDLVAKVAAVHEPDDPQAGVRAAAAPETWWEETFGEPLGYSTLLEHAAPTPAARQALLAGYFVPEDGEEATDKAPTAAHRAIARMVKRGSFRVILTTNFDRLMERALAEVGIFPQVVNRPDQIDAIKPLAHSQVTIVKLHGDYADLDQRNTPTELETYPEAQQKLLERVLDEYGLVVCGWSADWDKALVRAVEGARSRRYPMFWSTYGALGTAAQRLTVQHGAGVISGLDADELFTDLEKRLEALDRMSAPPISRDMAVAQLKKALPDPLRRIDLFDLVQQHTLQVVDATADQPVLGDNDAFARAVEGYRADTDTLLHLLAAGVFHDDGTHDALWLRTAGRLATTRSTSPGSYQDHFEKLRHYPALLATWTMGIAAVLAHREEFITDLLTKPVWTSPTDSRRREEPSWYLNPWNVLYGDSIHFVSHLEDGGRFRYPYSRLLNAAAREPLRAVEPDNRTFEAASARFQFLASLIGMDASHDWHRNPWPGEFLLDHWWGYDDGTGLAAEIQQEITTDWPLLRAGAFAGDVERANAAFTALTNWRAKHPQW</sequence>
<keyword evidence="2" id="KW-1185">Reference proteome</keyword>
<dbReference type="InterPro" id="IPR029035">
    <property type="entry name" value="DHS-like_NAD/FAD-binding_dom"/>
</dbReference>
<dbReference type="Pfam" id="PF13289">
    <property type="entry name" value="SIR2_2"/>
    <property type="match status" value="1"/>
</dbReference>
<evidence type="ECO:0000313" key="2">
    <source>
        <dbReference type="Proteomes" id="UP001499863"/>
    </source>
</evidence>
<name>A0ABP4J4C3_9ACTN</name>
<comment type="caution">
    <text evidence="1">The sequence shown here is derived from an EMBL/GenBank/DDBJ whole genome shotgun (WGS) entry which is preliminary data.</text>
</comment>
<dbReference type="Proteomes" id="UP001499863">
    <property type="component" value="Unassembled WGS sequence"/>
</dbReference>
<accession>A0ABP4J4C3</accession>
<gene>
    <name evidence="1" type="ORF">GCM10009639_61910</name>
</gene>
<protein>
    <recommendedName>
        <fullName evidence="3">SIR2-like domain-containing protein</fullName>
    </recommendedName>
</protein>
<dbReference type="EMBL" id="BAAAKJ010000396">
    <property type="protein sequence ID" value="GAA1410754.1"/>
    <property type="molecule type" value="Genomic_DNA"/>
</dbReference>
<dbReference type="SUPFAM" id="SSF52467">
    <property type="entry name" value="DHS-like NAD/FAD-binding domain"/>
    <property type="match status" value="1"/>
</dbReference>